<keyword evidence="3" id="KW-0731">Sigma factor</keyword>
<evidence type="ECO:0000256" key="1">
    <source>
        <dbReference type="ARBA" id="ARBA00010641"/>
    </source>
</evidence>
<dbReference type="InterPro" id="IPR053812">
    <property type="entry name" value="HTH_Sigma70_ECF-like"/>
</dbReference>
<dbReference type="Proteomes" id="UP001180453">
    <property type="component" value="Unassembled WGS sequence"/>
</dbReference>
<dbReference type="SUPFAM" id="SSF88946">
    <property type="entry name" value="Sigma2 domain of RNA polymerase sigma factors"/>
    <property type="match status" value="1"/>
</dbReference>
<accession>A0ABU1YGF9</accession>
<dbReference type="NCBIfam" id="TIGR02999">
    <property type="entry name" value="Sig-70_X6"/>
    <property type="match status" value="1"/>
</dbReference>
<organism evidence="6 7">
    <name type="scientific">Roseateles saccharophilus</name>
    <name type="common">Pseudomonas saccharophila</name>
    <dbReference type="NCBI Taxonomy" id="304"/>
    <lineage>
        <taxon>Bacteria</taxon>
        <taxon>Pseudomonadati</taxon>
        <taxon>Pseudomonadota</taxon>
        <taxon>Betaproteobacteria</taxon>
        <taxon>Burkholderiales</taxon>
        <taxon>Sphaerotilaceae</taxon>
        <taxon>Roseateles</taxon>
    </lineage>
</organism>
<dbReference type="InterPro" id="IPR039425">
    <property type="entry name" value="RNA_pol_sigma-70-like"/>
</dbReference>
<dbReference type="PANTHER" id="PTHR43133:SF39">
    <property type="entry name" value="SIMILAR TO RNA POLYMERASE SIGMA-E FACTOR"/>
    <property type="match status" value="1"/>
</dbReference>
<evidence type="ECO:0000259" key="5">
    <source>
        <dbReference type="Pfam" id="PF07638"/>
    </source>
</evidence>
<evidence type="ECO:0000313" key="7">
    <source>
        <dbReference type="Proteomes" id="UP001180453"/>
    </source>
</evidence>
<evidence type="ECO:0000313" key="6">
    <source>
        <dbReference type="EMBL" id="MDR7267940.1"/>
    </source>
</evidence>
<keyword evidence="7" id="KW-1185">Reference proteome</keyword>
<sequence length="206" mass="23313">MTQLLRQWSDGDGQAFERLIPLVYDDLRHLARRHLRSERSGHTLQSTGLVHEAFLRLSRESEMQWKSRSQLFALVSKLMRHILVDHARARQTGKRGGGEIAVSLEDLHEVAADWDQSIQGSELALDILALDQCLQRLERLDPQQNQVVELRYFGGLSIDETAETLGISAATVKREWVTARAWLLREMAWPAAGVRQHDGFSAVAPA</sequence>
<proteinExistence type="inferred from homology"/>
<comment type="similarity">
    <text evidence="1">Belongs to the sigma-70 factor family. ECF subfamily.</text>
</comment>
<dbReference type="Gene3D" id="1.10.1740.10">
    <property type="match status" value="1"/>
</dbReference>
<evidence type="ECO:0000256" key="2">
    <source>
        <dbReference type="ARBA" id="ARBA00023015"/>
    </source>
</evidence>
<dbReference type="InterPro" id="IPR013325">
    <property type="entry name" value="RNA_pol_sigma_r2"/>
</dbReference>
<dbReference type="InterPro" id="IPR013324">
    <property type="entry name" value="RNA_pol_sigma_r3/r4-like"/>
</dbReference>
<comment type="caution">
    <text evidence="6">The sequence shown here is derived from an EMBL/GenBank/DDBJ whole genome shotgun (WGS) entry which is preliminary data.</text>
</comment>
<dbReference type="Gene3D" id="1.10.10.10">
    <property type="entry name" value="Winged helix-like DNA-binding domain superfamily/Winged helix DNA-binding domain"/>
    <property type="match status" value="1"/>
</dbReference>
<dbReference type="SUPFAM" id="SSF88659">
    <property type="entry name" value="Sigma3 and sigma4 domains of RNA polymerase sigma factors"/>
    <property type="match status" value="1"/>
</dbReference>
<name>A0ABU1YGF9_ROSSA</name>
<dbReference type="PANTHER" id="PTHR43133">
    <property type="entry name" value="RNA POLYMERASE ECF-TYPE SIGMA FACTO"/>
    <property type="match status" value="1"/>
</dbReference>
<dbReference type="Pfam" id="PF07638">
    <property type="entry name" value="Sigma70_ECF"/>
    <property type="match status" value="1"/>
</dbReference>
<keyword evidence="4" id="KW-0804">Transcription</keyword>
<dbReference type="InterPro" id="IPR036388">
    <property type="entry name" value="WH-like_DNA-bd_sf"/>
</dbReference>
<dbReference type="NCBIfam" id="TIGR02937">
    <property type="entry name" value="sigma70-ECF"/>
    <property type="match status" value="1"/>
</dbReference>
<dbReference type="InterPro" id="IPR014284">
    <property type="entry name" value="RNA_pol_sigma-70_dom"/>
</dbReference>
<dbReference type="InterPro" id="IPR011517">
    <property type="entry name" value="RNA_pol_sigma70_ECF-like"/>
</dbReference>
<evidence type="ECO:0000256" key="3">
    <source>
        <dbReference type="ARBA" id="ARBA00023082"/>
    </source>
</evidence>
<reference evidence="6 7" key="1">
    <citation type="submission" date="2023-07" db="EMBL/GenBank/DDBJ databases">
        <title>Sorghum-associated microbial communities from plants grown in Nebraska, USA.</title>
        <authorList>
            <person name="Schachtman D."/>
        </authorList>
    </citation>
    <scope>NUCLEOTIDE SEQUENCE [LARGE SCALE GENOMIC DNA]</scope>
    <source>
        <strain evidence="6 7">BE314</strain>
    </source>
</reference>
<feature type="domain" description="RNA polymerase sigma-70 ECF-like HTH" evidence="5">
    <location>
        <begin position="1"/>
        <end position="187"/>
    </location>
</feature>
<dbReference type="RefSeq" id="WP_310260589.1">
    <property type="nucleotide sequence ID" value="NZ_JAVDXU010000001.1"/>
</dbReference>
<dbReference type="CDD" id="cd06171">
    <property type="entry name" value="Sigma70_r4"/>
    <property type="match status" value="1"/>
</dbReference>
<keyword evidence="2" id="KW-0805">Transcription regulation</keyword>
<gene>
    <name evidence="6" type="ORF">J2X20_000569</name>
</gene>
<evidence type="ECO:0000256" key="4">
    <source>
        <dbReference type="ARBA" id="ARBA00023163"/>
    </source>
</evidence>
<protein>
    <submittedName>
        <fullName evidence="6">RNA polymerase sigma factor (TIGR02999 family)</fullName>
    </submittedName>
</protein>
<dbReference type="EMBL" id="JAVDXU010000001">
    <property type="protein sequence ID" value="MDR7267940.1"/>
    <property type="molecule type" value="Genomic_DNA"/>
</dbReference>